<dbReference type="GO" id="GO:0005737">
    <property type="term" value="C:cytoplasm"/>
    <property type="evidence" value="ECO:0007669"/>
    <property type="project" value="UniProtKB-SubCell"/>
</dbReference>
<feature type="domain" description="NFACT protein C-terminal" evidence="10">
    <location>
        <begin position="905"/>
        <end position="994"/>
    </location>
</feature>
<evidence type="ECO:0000256" key="5">
    <source>
        <dbReference type="ARBA" id="ARBA00023054"/>
    </source>
</evidence>
<feature type="compositionally biased region" description="Polar residues" evidence="8">
    <location>
        <begin position="693"/>
        <end position="702"/>
    </location>
</feature>
<evidence type="ECO:0000256" key="2">
    <source>
        <dbReference type="ARBA" id="ARBA00004496"/>
    </source>
</evidence>
<dbReference type="GO" id="GO:0043023">
    <property type="term" value="F:ribosomal large subunit binding"/>
    <property type="evidence" value="ECO:0007669"/>
    <property type="project" value="TreeGrafter"/>
</dbReference>
<feature type="compositionally biased region" description="Basic and acidic residues" evidence="8">
    <location>
        <begin position="832"/>
        <end position="844"/>
    </location>
</feature>
<dbReference type="PANTHER" id="PTHR15239:SF6">
    <property type="entry name" value="RIBOSOME QUALITY CONTROL COMPLEX SUBUNIT NEMF"/>
    <property type="match status" value="1"/>
</dbReference>
<evidence type="ECO:0000313" key="11">
    <source>
        <dbReference type="EMBL" id="JAP71543.1"/>
    </source>
</evidence>
<dbReference type="GO" id="GO:0005634">
    <property type="term" value="C:nucleus"/>
    <property type="evidence" value="ECO:0007669"/>
    <property type="project" value="UniProtKB-SubCell"/>
</dbReference>
<feature type="region of interest" description="Disordered" evidence="8">
    <location>
        <begin position="980"/>
        <end position="1003"/>
    </location>
</feature>
<evidence type="ECO:0000256" key="8">
    <source>
        <dbReference type="SAM" id="MobiDB-lite"/>
    </source>
</evidence>
<dbReference type="InterPro" id="IPR051608">
    <property type="entry name" value="RQC_Subunit_NEMF"/>
</dbReference>
<feature type="coiled-coil region" evidence="7">
    <location>
        <begin position="301"/>
        <end position="338"/>
    </location>
</feature>
<comment type="subcellular location">
    <subcellularLocation>
        <location evidence="2">Cytoplasm</location>
    </subcellularLocation>
    <subcellularLocation>
        <location evidence="1">Nucleus</location>
    </subcellularLocation>
</comment>
<dbReference type="InterPro" id="IPR021846">
    <property type="entry name" value="NFACT-C"/>
</dbReference>
<feature type="region of interest" description="Disordered" evidence="8">
    <location>
        <begin position="687"/>
        <end position="906"/>
    </location>
</feature>
<evidence type="ECO:0000259" key="9">
    <source>
        <dbReference type="Pfam" id="PF05670"/>
    </source>
</evidence>
<protein>
    <submittedName>
        <fullName evidence="11">Putative rna-binding protein</fullName>
    </submittedName>
</protein>
<feature type="compositionally biased region" description="Acidic residues" evidence="8">
    <location>
        <begin position="886"/>
        <end position="901"/>
    </location>
</feature>
<evidence type="ECO:0000259" key="10">
    <source>
        <dbReference type="Pfam" id="PF11923"/>
    </source>
</evidence>
<dbReference type="Pfam" id="PF05833">
    <property type="entry name" value="NFACT_N"/>
    <property type="match status" value="1"/>
</dbReference>
<feature type="compositionally biased region" description="Basic residues" evidence="8">
    <location>
        <begin position="772"/>
        <end position="781"/>
    </location>
</feature>
<dbReference type="Pfam" id="PF05670">
    <property type="entry name" value="NFACT-R_1"/>
    <property type="match status" value="1"/>
</dbReference>
<keyword evidence="5 7" id="KW-0175">Coiled coil</keyword>
<feature type="compositionally biased region" description="Acidic residues" evidence="8">
    <location>
        <begin position="637"/>
        <end position="653"/>
    </location>
</feature>
<organism evidence="11">
    <name type="scientific">Ixodes ricinus</name>
    <name type="common">Common tick</name>
    <name type="synonym">Acarus ricinus</name>
    <dbReference type="NCBI Taxonomy" id="34613"/>
    <lineage>
        <taxon>Eukaryota</taxon>
        <taxon>Metazoa</taxon>
        <taxon>Ecdysozoa</taxon>
        <taxon>Arthropoda</taxon>
        <taxon>Chelicerata</taxon>
        <taxon>Arachnida</taxon>
        <taxon>Acari</taxon>
        <taxon>Parasitiformes</taxon>
        <taxon>Ixodida</taxon>
        <taxon>Ixodoidea</taxon>
        <taxon>Ixodidae</taxon>
        <taxon>Ixodinae</taxon>
        <taxon>Ixodes</taxon>
    </lineage>
</organism>
<keyword evidence="6" id="KW-0539">Nucleus</keyword>
<dbReference type="InterPro" id="IPR008532">
    <property type="entry name" value="NFACT_RNA-bd"/>
</dbReference>
<sequence length="1003" mass="112717">MKSRFSTVDIVAMICELRQRLVGMRVIQVYDVDSKTYLFKLNRHDEKAVLLVESGVRLHTTDFAWPKNLSPSGFSMKLRKHLRNKRVESVSQLGADRIVDIQFGVNEAAYHVILELYDRGNLVLTDGDYMILNILRPRTGKDDDDVKFVVRERYPVQSALSPALDAEALTDILRFAKPADTLRKLLTPKVSYGPALLEHVFRARGLSTGAKVADVDASRDVATLLECLRDAEALMERARTEPSKGYILVRVEKRVTPADDGSTEITSYQEFHPFLWRQHEKERVVELASFSAAVDQFFSSLEMQRISLKAHQKEKEALKKLENIRMDHEKRIVALEQVQQEDKHKAELIEINLDLVERALLVLRSALANQIGWAEITELLREAQEQGDPVAQSIKQLKLDTNHFAMLLRDPYEEGAKDTLVDIDLDLSAYANARRYYDQKRHAAGKQQKTLESSTKAYKSAEKKTKEALKQVALTSNIARARKAFWFEKFFWFISSEDYLVIGGRDAQQNEMIVKRHLNPGDVYVHADLHGASSIVIKNPGGGSVPPKTLNEAGTMAICYSAAWDAKVVTSAWWVHHHQVSKTAPTGQYLTPGAFMIRGKKNYLPPSYLIMGFGFLYKLDEDSVERHSGERRVRTAEEDDSATPEKQEEELEISEGSGSEGEADGAPGEVFPDTVVKLPHELVPSEEVEEVVYSQQSKSTTRGPYWPRKAAPAVPVEKPSDPQPALETKPRAKRGTHGKLKKMREKYKDQDEEERRLRMEILASAGTAKEPKGRKQKKGAKKNVGAREKPQPGKPGAGKPYLGQPQPKQPQLEQPQLEEAQLIQPQLEEAESEKSEKSQSEKPQSENPQSENPQSEEAQPDRCLSDRPSLEPVVNKVCVEDTQEPHEDEEDGEEEEEETAPGDETRQLLATLTGCPVPEDGLLFAVPVCAPYGAMQNFKHKVKVTPGTGRRGKAAKTALTVFMHDKATSARERDLLRASKDQDISRNIPGKVKLSAPHLQKHK</sequence>
<proteinExistence type="evidence at transcript level"/>
<dbReference type="Gene3D" id="2.30.310.10">
    <property type="entry name" value="ibrinogen binding protein from staphylococcus aureus domain"/>
    <property type="match status" value="1"/>
</dbReference>
<keyword evidence="4" id="KW-0963">Cytoplasm</keyword>
<accession>A0A131XW72</accession>
<evidence type="ECO:0000256" key="4">
    <source>
        <dbReference type="ARBA" id="ARBA00022490"/>
    </source>
</evidence>
<feature type="compositionally biased region" description="Basic and acidic residues" evidence="8">
    <location>
        <begin position="746"/>
        <end position="759"/>
    </location>
</feature>
<feature type="region of interest" description="Disordered" evidence="8">
    <location>
        <begin position="626"/>
        <end position="672"/>
    </location>
</feature>
<feature type="domain" description="NFACT RNA-binding" evidence="9">
    <location>
        <begin position="489"/>
        <end position="599"/>
    </location>
</feature>
<evidence type="ECO:0000256" key="1">
    <source>
        <dbReference type="ARBA" id="ARBA00004123"/>
    </source>
</evidence>
<dbReference type="AlphaFoldDB" id="A0A131XW72"/>
<evidence type="ECO:0000256" key="7">
    <source>
        <dbReference type="SAM" id="Coils"/>
    </source>
</evidence>
<feature type="compositionally biased region" description="Low complexity" evidence="8">
    <location>
        <begin position="797"/>
        <end position="827"/>
    </location>
</feature>
<feature type="compositionally biased region" description="Basic and acidic residues" evidence="8">
    <location>
        <begin position="626"/>
        <end position="636"/>
    </location>
</feature>
<feature type="compositionally biased region" description="Polar residues" evidence="8">
    <location>
        <begin position="847"/>
        <end position="857"/>
    </location>
</feature>
<feature type="compositionally biased region" description="Basic and acidic residues" evidence="8">
    <location>
        <begin position="859"/>
        <end position="869"/>
    </location>
</feature>
<comment type="similarity">
    <text evidence="3">Belongs to the NEMF family.</text>
</comment>
<evidence type="ECO:0000256" key="3">
    <source>
        <dbReference type="ARBA" id="ARBA00008318"/>
    </source>
</evidence>
<dbReference type="Pfam" id="PF11923">
    <property type="entry name" value="NFACT-C"/>
    <property type="match status" value="1"/>
</dbReference>
<name>A0A131XW72_IXORI</name>
<reference evidence="11" key="1">
    <citation type="submission" date="2016-02" db="EMBL/GenBank/DDBJ databases">
        <title>RNAseq analyses of the midgut from blood- or serum-fed Ixodes ricinus ticks.</title>
        <authorList>
            <person name="Perner J."/>
            <person name="Provaznik J."/>
            <person name="Schrenkova J."/>
            <person name="Urbanova V."/>
            <person name="Ribeiro J.M."/>
            <person name="Kopacek P."/>
        </authorList>
    </citation>
    <scope>NUCLEOTIDE SEQUENCE</scope>
    <source>
        <tissue evidence="11">Gut</tissue>
    </source>
</reference>
<dbReference type="GO" id="GO:0072344">
    <property type="term" value="P:rescue of stalled ribosome"/>
    <property type="evidence" value="ECO:0007669"/>
    <property type="project" value="TreeGrafter"/>
</dbReference>
<dbReference type="PANTHER" id="PTHR15239">
    <property type="entry name" value="NUCLEAR EXPORT MEDIATOR FACTOR NEMF"/>
    <property type="match status" value="1"/>
</dbReference>
<dbReference type="GO" id="GO:0000049">
    <property type="term" value="F:tRNA binding"/>
    <property type="evidence" value="ECO:0007669"/>
    <property type="project" value="TreeGrafter"/>
</dbReference>
<dbReference type="EMBL" id="GEFM01004253">
    <property type="protein sequence ID" value="JAP71543.1"/>
    <property type="molecule type" value="mRNA"/>
</dbReference>
<dbReference type="GO" id="GO:1990112">
    <property type="term" value="C:RQC complex"/>
    <property type="evidence" value="ECO:0007669"/>
    <property type="project" value="TreeGrafter"/>
</dbReference>
<dbReference type="NCBIfam" id="NF041120">
    <property type="entry name" value="RqcH_arch"/>
    <property type="match status" value="1"/>
</dbReference>
<dbReference type="GO" id="GO:1990116">
    <property type="term" value="P:ribosome-associated ubiquitin-dependent protein catabolic process"/>
    <property type="evidence" value="ECO:0007669"/>
    <property type="project" value="TreeGrafter"/>
</dbReference>
<feature type="compositionally biased region" description="Basic residues" evidence="8">
    <location>
        <begin position="731"/>
        <end position="745"/>
    </location>
</feature>
<dbReference type="FunFam" id="2.30.310.10:FF:000001">
    <property type="entry name" value="Nuclear export mediator factor Nemf"/>
    <property type="match status" value="1"/>
</dbReference>
<evidence type="ECO:0000256" key="6">
    <source>
        <dbReference type="ARBA" id="ARBA00023242"/>
    </source>
</evidence>